<proteinExistence type="predicted"/>
<evidence type="ECO:0000313" key="1">
    <source>
        <dbReference type="EMBL" id="QHT87699.1"/>
    </source>
</evidence>
<dbReference type="Pfam" id="PF05721">
    <property type="entry name" value="PhyH"/>
    <property type="match status" value="1"/>
</dbReference>
<name>A0A6C0I4H9_9ZZZZ</name>
<reference evidence="1" key="1">
    <citation type="journal article" date="2020" name="Nature">
        <title>Giant virus diversity and host interactions through global metagenomics.</title>
        <authorList>
            <person name="Schulz F."/>
            <person name="Roux S."/>
            <person name="Paez-Espino D."/>
            <person name="Jungbluth S."/>
            <person name="Walsh D.A."/>
            <person name="Denef V.J."/>
            <person name="McMahon K.D."/>
            <person name="Konstantinidis K.T."/>
            <person name="Eloe-Fadrosh E.A."/>
            <person name="Kyrpides N.C."/>
            <person name="Woyke T."/>
        </authorList>
    </citation>
    <scope>NUCLEOTIDE SEQUENCE</scope>
    <source>
        <strain evidence="1">GVMAG-M-3300023184-190</strain>
    </source>
</reference>
<dbReference type="EMBL" id="MN740098">
    <property type="protein sequence ID" value="QHT87699.1"/>
    <property type="molecule type" value="Genomic_DNA"/>
</dbReference>
<dbReference type="AlphaFoldDB" id="A0A6C0I4H9"/>
<evidence type="ECO:0008006" key="2">
    <source>
        <dbReference type="Google" id="ProtNLM"/>
    </source>
</evidence>
<organism evidence="1">
    <name type="scientific">viral metagenome</name>
    <dbReference type="NCBI Taxonomy" id="1070528"/>
    <lineage>
        <taxon>unclassified sequences</taxon>
        <taxon>metagenomes</taxon>
        <taxon>organismal metagenomes</taxon>
    </lineage>
</organism>
<dbReference type="Gene3D" id="2.60.120.620">
    <property type="entry name" value="q2cbj1_9rhob like domain"/>
    <property type="match status" value="1"/>
</dbReference>
<sequence>MVILLLCIILLLLFIYYLITREDIVYHEKDYLFNPKEQLDCHGFCLCKRAVSSEKADYYKSLCDHSQYKRVKQELLKDPWLWRHVVKPILGSEYQFQDYIWIIQKSAVHTCHRDNNGDFFNKGQTHPSYTMIVYLEDMHKCLSVIPESHLSTTKHFFNFGNSLRTIVCEKGDVLLFNANLIHVGTVNTDKPDNLRIQLKVTHKDDIDKIDYYEDFNKVLNTDNTNPLAVRLLQRNASCLVPGFSDATQTENIRTARGSDNGVDVGSLQQIFSYLFYGNKRFYDLPNAF</sequence>
<dbReference type="SUPFAM" id="SSF51197">
    <property type="entry name" value="Clavaminate synthase-like"/>
    <property type="match status" value="1"/>
</dbReference>
<dbReference type="InterPro" id="IPR008775">
    <property type="entry name" value="Phytyl_CoA_dOase-like"/>
</dbReference>
<protein>
    <recommendedName>
        <fullName evidence="2">Phytanoyl-CoA dioxygenase</fullName>
    </recommendedName>
</protein>
<accession>A0A6C0I4H9</accession>